<dbReference type="HOGENOM" id="CLU_107996_0_0_3"/>
<dbReference type="eggNOG" id="COG0491">
    <property type="taxonomic scope" value="Bacteria"/>
</dbReference>
<dbReference type="PANTHER" id="PTHR42773:SF3">
    <property type="entry name" value="SLR0630 PROTEIN"/>
    <property type="match status" value="1"/>
</dbReference>
<dbReference type="AlphaFoldDB" id="K9UK63"/>
<name>K9UK63_CHAP6</name>
<dbReference type="OrthoDB" id="9802991at2"/>
<dbReference type="PANTHER" id="PTHR42773">
    <property type="entry name" value="METALLO-BETA-LACTAMASE-RELATED"/>
    <property type="match status" value="1"/>
</dbReference>
<keyword evidence="3" id="KW-1185">Reference proteome</keyword>
<sequence>MQPESNLSQPTLGIKSGIDKLPKEILPGIFAFAPNRDTLGGTAYLVLTPIGNILIDAPAWHDLHRQFIAERGGVNWLAITHRGGIGQTTAIVNELGCEAIVQEQEAYLLPELKVTTFQHKFNIKDSIHAIWTPGHSPGSACFYYAGIGGVLFTGRHLLPDRSGAPVPLRTAKTFHWPRQLRSVSAIWQQFPSQQPLSYICPGANTGLLRGKGAIAVNV</sequence>
<dbReference type="InterPro" id="IPR036866">
    <property type="entry name" value="RibonucZ/Hydroxyglut_hydro"/>
</dbReference>
<feature type="domain" description="Metallo-beta-lactamase" evidence="1">
    <location>
        <begin position="40"/>
        <end position="203"/>
    </location>
</feature>
<dbReference type="SMART" id="SM00849">
    <property type="entry name" value="Lactamase_B"/>
    <property type="match status" value="1"/>
</dbReference>
<accession>K9UK63</accession>
<dbReference type="Proteomes" id="UP000010366">
    <property type="component" value="Chromosome"/>
</dbReference>
<evidence type="ECO:0000259" key="1">
    <source>
        <dbReference type="SMART" id="SM00849"/>
    </source>
</evidence>
<protein>
    <recommendedName>
        <fullName evidence="1">Metallo-beta-lactamase domain-containing protein</fullName>
    </recommendedName>
</protein>
<proteinExistence type="predicted"/>
<dbReference type="RefSeq" id="WP_015160929.1">
    <property type="nucleotide sequence ID" value="NC_019697.1"/>
</dbReference>
<organism evidence="2 3">
    <name type="scientific">Chamaesiphon minutus (strain ATCC 27169 / PCC 6605)</name>
    <dbReference type="NCBI Taxonomy" id="1173020"/>
    <lineage>
        <taxon>Bacteria</taxon>
        <taxon>Bacillati</taxon>
        <taxon>Cyanobacteriota</taxon>
        <taxon>Cyanophyceae</taxon>
        <taxon>Gomontiellales</taxon>
        <taxon>Chamaesiphonaceae</taxon>
        <taxon>Chamaesiphon</taxon>
    </lineage>
</organism>
<dbReference type="PATRIC" id="fig|1173020.3.peg.4402"/>
<dbReference type="SUPFAM" id="SSF56281">
    <property type="entry name" value="Metallo-hydrolase/oxidoreductase"/>
    <property type="match status" value="1"/>
</dbReference>
<dbReference type="KEGG" id="cmp:Cha6605_3841"/>
<evidence type="ECO:0000313" key="3">
    <source>
        <dbReference type="Proteomes" id="UP000010366"/>
    </source>
</evidence>
<dbReference type="Gene3D" id="3.60.15.10">
    <property type="entry name" value="Ribonuclease Z/Hydroxyacylglutathione hydrolase-like"/>
    <property type="match status" value="1"/>
</dbReference>
<dbReference type="EMBL" id="CP003600">
    <property type="protein sequence ID" value="AFY94811.1"/>
    <property type="molecule type" value="Genomic_DNA"/>
</dbReference>
<dbReference type="STRING" id="1173020.Cha6605_3841"/>
<evidence type="ECO:0000313" key="2">
    <source>
        <dbReference type="EMBL" id="AFY94811.1"/>
    </source>
</evidence>
<reference evidence="2 3" key="1">
    <citation type="submission" date="2012-05" db="EMBL/GenBank/DDBJ databases">
        <title>Finished chromosome of genome of Chamaesiphon sp. PCC 6605.</title>
        <authorList>
            <consortium name="US DOE Joint Genome Institute"/>
            <person name="Gugger M."/>
            <person name="Coursin T."/>
            <person name="Rippka R."/>
            <person name="Tandeau De Marsac N."/>
            <person name="Huntemann M."/>
            <person name="Wei C.-L."/>
            <person name="Han J."/>
            <person name="Detter J.C."/>
            <person name="Han C."/>
            <person name="Tapia R."/>
            <person name="Chen A."/>
            <person name="Kyrpides N."/>
            <person name="Mavromatis K."/>
            <person name="Markowitz V."/>
            <person name="Szeto E."/>
            <person name="Ivanova N."/>
            <person name="Pagani I."/>
            <person name="Pati A."/>
            <person name="Goodwin L."/>
            <person name="Nordberg H.P."/>
            <person name="Cantor M.N."/>
            <person name="Hua S.X."/>
            <person name="Woyke T."/>
            <person name="Kerfeld C.A."/>
        </authorList>
    </citation>
    <scope>NUCLEOTIDE SEQUENCE [LARGE SCALE GENOMIC DNA]</scope>
    <source>
        <strain evidence="3">ATCC 27169 / PCC 6605</strain>
    </source>
</reference>
<gene>
    <name evidence="2" type="ORF">Cha6605_3841</name>
</gene>
<dbReference type="InterPro" id="IPR001279">
    <property type="entry name" value="Metallo-B-lactamas"/>
</dbReference>